<dbReference type="SUPFAM" id="SSF110997">
    <property type="entry name" value="Sporulation related repeat"/>
    <property type="match status" value="1"/>
</dbReference>
<protein>
    <recommendedName>
        <fullName evidence="2">SPOR domain-containing protein</fullName>
    </recommendedName>
</protein>
<dbReference type="InterPro" id="IPR036680">
    <property type="entry name" value="SPOR-like_sf"/>
</dbReference>
<feature type="region of interest" description="Disordered" evidence="1">
    <location>
        <begin position="50"/>
        <end position="94"/>
    </location>
</feature>
<evidence type="ECO:0000313" key="4">
    <source>
        <dbReference type="Proteomes" id="UP000005870"/>
    </source>
</evidence>
<organism evidence="3 4">
    <name type="scientific">Pseudoxanthomonas spadix (strain BD-a59)</name>
    <dbReference type="NCBI Taxonomy" id="1045855"/>
    <lineage>
        <taxon>Bacteria</taxon>
        <taxon>Pseudomonadati</taxon>
        <taxon>Pseudomonadota</taxon>
        <taxon>Gammaproteobacteria</taxon>
        <taxon>Lysobacterales</taxon>
        <taxon>Lysobacteraceae</taxon>
        <taxon>Pseudoxanthomonas</taxon>
    </lineage>
</organism>
<dbReference type="KEGG" id="psd:DSC_15745"/>
<dbReference type="Proteomes" id="UP000005870">
    <property type="component" value="Chromosome"/>
</dbReference>
<dbReference type="AlphaFoldDB" id="G7UWU6"/>
<feature type="compositionally biased region" description="Pro residues" evidence="1">
    <location>
        <begin position="50"/>
        <end position="67"/>
    </location>
</feature>
<evidence type="ECO:0000256" key="1">
    <source>
        <dbReference type="SAM" id="MobiDB-lite"/>
    </source>
</evidence>
<proteinExistence type="predicted"/>
<name>G7UWU6_PSEUP</name>
<feature type="compositionally biased region" description="Low complexity" evidence="1">
    <location>
        <begin position="68"/>
        <end position="94"/>
    </location>
</feature>
<dbReference type="RefSeq" id="WP_014161965.1">
    <property type="nucleotide sequence ID" value="NC_016147.2"/>
</dbReference>
<dbReference type="InterPro" id="IPR007730">
    <property type="entry name" value="SPOR-like_dom"/>
</dbReference>
<dbReference type="OrthoDB" id="5986009at2"/>
<reference evidence="3 4" key="1">
    <citation type="journal article" date="2012" name="J. Bacteriol.">
        <title>Complete Genome Sequence of the BTEX-Degrading Bacterium Pseudoxanthomonas spadix BD-a59.</title>
        <authorList>
            <person name="Lee S.H."/>
            <person name="Jin H.M."/>
            <person name="Lee H.J."/>
            <person name="Kim J.M."/>
            <person name="Jeon C.O."/>
        </authorList>
    </citation>
    <scope>NUCLEOTIDE SEQUENCE [LARGE SCALE GENOMIC DNA]</scope>
    <source>
        <strain evidence="3 4">BD-a59</strain>
    </source>
</reference>
<dbReference type="STRING" id="1045855.DSC_15745"/>
<dbReference type="Pfam" id="PF05036">
    <property type="entry name" value="SPOR"/>
    <property type="match status" value="1"/>
</dbReference>
<dbReference type="EMBL" id="CP003093">
    <property type="protein sequence ID" value="AER57793.1"/>
    <property type="molecule type" value="Genomic_DNA"/>
</dbReference>
<evidence type="ECO:0000313" key="3">
    <source>
        <dbReference type="EMBL" id="AER57793.1"/>
    </source>
</evidence>
<sequence length="247" mass="25295">MLIRALIVLLVFLNLGVAAWWLTRPAPDLPPPAQMQGVAVLELADVAPRPAQPEPALAPAPTVPAPPAAQAAPTPAASTPPAGPIAVSTPAPASAPAADTTLQCLALGPFDDAAAARSAQARLVPAPRRASVRSETQPAKAYAVLLPPLADRAAAQAMVERITAAGFHDLLVINSGPFGNGVALGRYGSREAAQRRQAELQAGGFAAQIQPVGQTVRWWLDVSLGAGEAALARRQTQAARAVPRDCG</sequence>
<accession>G7UWU6</accession>
<evidence type="ECO:0000259" key="2">
    <source>
        <dbReference type="PROSITE" id="PS51724"/>
    </source>
</evidence>
<dbReference type="eggNOG" id="ENOG503300Q">
    <property type="taxonomic scope" value="Bacteria"/>
</dbReference>
<dbReference type="PROSITE" id="PS51724">
    <property type="entry name" value="SPOR"/>
    <property type="match status" value="1"/>
</dbReference>
<gene>
    <name evidence="3" type="ordered locus">DSC_15745</name>
</gene>
<feature type="domain" description="SPOR" evidence="2">
    <location>
        <begin position="136"/>
        <end position="215"/>
    </location>
</feature>
<keyword evidence="4" id="KW-1185">Reference proteome</keyword>
<dbReference type="Gene3D" id="3.30.70.1070">
    <property type="entry name" value="Sporulation related repeat"/>
    <property type="match status" value="1"/>
</dbReference>
<dbReference type="HOGENOM" id="CLU_093187_0_0_6"/>
<dbReference type="GO" id="GO:0042834">
    <property type="term" value="F:peptidoglycan binding"/>
    <property type="evidence" value="ECO:0007669"/>
    <property type="project" value="InterPro"/>
</dbReference>